<dbReference type="PANTHER" id="PTHR45847">
    <property type="entry name" value="FATTY ACID AMIDE HYDROLASE"/>
    <property type="match status" value="1"/>
</dbReference>
<gene>
    <name evidence="4" type="ORF">Ocin01_16471</name>
</gene>
<dbReference type="STRING" id="48709.A0A1D2MB61"/>
<organism evidence="4 5">
    <name type="scientific">Orchesella cincta</name>
    <name type="common">Springtail</name>
    <name type="synonym">Podura cincta</name>
    <dbReference type="NCBI Taxonomy" id="48709"/>
    <lineage>
        <taxon>Eukaryota</taxon>
        <taxon>Metazoa</taxon>
        <taxon>Ecdysozoa</taxon>
        <taxon>Arthropoda</taxon>
        <taxon>Hexapoda</taxon>
        <taxon>Collembola</taxon>
        <taxon>Entomobryomorpha</taxon>
        <taxon>Entomobryoidea</taxon>
        <taxon>Orchesellidae</taxon>
        <taxon>Orchesellinae</taxon>
        <taxon>Orchesella</taxon>
    </lineage>
</organism>
<evidence type="ECO:0000259" key="3">
    <source>
        <dbReference type="Pfam" id="PF01425"/>
    </source>
</evidence>
<dbReference type="SUPFAM" id="SSF75304">
    <property type="entry name" value="Amidase signature (AS) enzymes"/>
    <property type="match status" value="1"/>
</dbReference>
<dbReference type="OMA" id="RTHPYLM"/>
<dbReference type="GO" id="GO:0017064">
    <property type="term" value="F:fatty acid amide hydrolase activity"/>
    <property type="evidence" value="ECO:0007669"/>
    <property type="project" value="TreeGrafter"/>
</dbReference>
<evidence type="ECO:0000256" key="1">
    <source>
        <dbReference type="ARBA" id="ARBA00009199"/>
    </source>
</evidence>
<dbReference type="GO" id="GO:0004040">
    <property type="term" value="F:amidase activity"/>
    <property type="evidence" value="ECO:0007669"/>
    <property type="project" value="TreeGrafter"/>
</dbReference>
<evidence type="ECO:0000313" key="5">
    <source>
        <dbReference type="Proteomes" id="UP000094527"/>
    </source>
</evidence>
<accession>A0A1D2MB61</accession>
<protein>
    <submittedName>
        <fullName evidence="4">Vitamin D3 hydroxylase-associated protein</fullName>
    </submittedName>
</protein>
<dbReference type="GO" id="GO:0009062">
    <property type="term" value="P:fatty acid catabolic process"/>
    <property type="evidence" value="ECO:0007669"/>
    <property type="project" value="TreeGrafter"/>
</dbReference>
<comment type="similarity">
    <text evidence="1">Belongs to the amidase family.</text>
</comment>
<dbReference type="AlphaFoldDB" id="A0A1D2MB61"/>
<dbReference type="InterPro" id="IPR023631">
    <property type="entry name" value="Amidase_dom"/>
</dbReference>
<dbReference type="OrthoDB" id="6428749at2759"/>
<dbReference type="InterPro" id="IPR052096">
    <property type="entry name" value="Endocannabinoid_amidase"/>
</dbReference>
<dbReference type="PANTHER" id="PTHR45847:SF6">
    <property type="entry name" value="FATTY ACID AMIDE HYDROLASE"/>
    <property type="match status" value="1"/>
</dbReference>
<dbReference type="Pfam" id="PF01425">
    <property type="entry name" value="Amidase"/>
    <property type="match status" value="2"/>
</dbReference>
<keyword evidence="2" id="KW-0378">Hydrolase</keyword>
<dbReference type="Gene3D" id="3.90.1300.10">
    <property type="entry name" value="Amidase signature (AS) domain"/>
    <property type="match status" value="2"/>
</dbReference>
<reference evidence="4 5" key="1">
    <citation type="journal article" date="2016" name="Genome Biol. Evol.">
        <title>Gene Family Evolution Reflects Adaptation to Soil Environmental Stressors in the Genome of the Collembolan Orchesella cincta.</title>
        <authorList>
            <person name="Faddeeva-Vakhrusheva A."/>
            <person name="Derks M.F."/>
            <person name="Anvar S.Y."/>
            <person name="Agamennone V."/>
            <person name="Suring W."/>
            <person name="Smit S."/>
            <person name="van Straalen N.M."/>
            <person name="Roelofs D."/>
        </authorList>
    </citation>
    <scope>NUCLEOTIDE SEQUENCE [LARGE SCALE GENOMIC DNA]</scope>
    <source>
        <tissue evidence="4">Mixed pool</tissue>
    </source>
</reference>
<dbReference type="InterPro" id="IPR020556">
    <property type="entry name" value="Amidase_CS"/>
</dbReference>
<dbReference type="InterPro" id="IPR036928">
    <property type="entry name" value="AS_sf"/>
</dbReference>
<keyword evidence="5" id="KW-1185">Reference proteome</keyword>
<name>A0A1D2MB61_ORCCI</name>
<comment type="caution">
    <text evidence="4">The sequence shown here is derived from an EMBL/GenBank/DDBJ whole genome shotgun (WGS) entry which is preliminary data.</text>
</comment>
<evidence type="ECO:0000256" key="2">
    <source>
        <dbReference type="ARBA" id="ARBA00022801"/>
    </source>
</evidence>
<proteinExistence type="inferred from homology"/>
<feature type="domain" description="Amidase" evidence="3">
    <location>
        <begin position="60"/>
        <end position="123"/>
    </location>
</feature>
<dbReference type="EMBL" id="LJIJ01002112">
    <property type="protein sequence ID" value="ODM90210.1"/>
    <property type="molecule type" value="Genomic_DNA"/>
</dbReference>
<feature type="domain" description="Amidase" evidence="3">
    <location>
        <begin position="138"/>
        <end position="288"/>
    </location>
</feature>
<sequence>MSVNPEFLVKIQRRQEERKASFTKLASANVLDDAARQIVELDTVELIQQLQSRKLTATQVLKAYIAKALELTGRVNCVTEFIPQAFEWASKLDGLDTVAGPLHGLPIAVKEDHDVEDWIQPWALQNYSTNPQKRMRLCENPIYGQTLNSINEKMAPGGSSSGSASIVAGNGAPIAIGSDVGGSVRIPAFFHGLCSLRPTIRRLTEEGVLQCLPEVDAQRGVPGFIAKNAEALSLVWKAILGNKIQNDFDALTVPIPWNETLFSSTRKLTIGYFTSLAYFPAFPDVKKLF</sequence>
<evidence type="ECO:0000313" key="4">
    <source>
        <dbReference type="EMBL" id="ODM90210.1"/>
    </source>
</evidence>
<dbReference type="Proteomes" id="UP000094527">
    <property type="component" value="Unassembled WGS sequence"/>
</dbReference>
<dbReference type="PROSITE" id="PS00571">
    <property type="entry name" value="AMIDASES"/>
    <property type="match status" value="1"/>
</dbReference>